<dbReference type="RefSeq" id="WP_135818549.1">
    <property type="nucleotide sequence ID" value="NZ_SRPG01000200.1"/>
</dbReference>
<organism evidence="1 2">
    <name type="scientific">Paracoccus liaowanqingii</name>
    <dbReference type="NCBI Taxonomy" id="2560053"/>
    <lineage>
        <taxon>Bacteria</taxon>
        <taxon>Pseudomonadati</taxon>
        <taxon>Pseudomonadota</taxon>
        <taxon>Alphaproteobacteria</taxon>
        <taxon>Rhodobacterales</taxon>
        <taxon>Paracoccaceae</taxon>
        <taxon>Paracoccus</taxon>
    </lineage>
</organism>
<gene>
    <name evidence="1" type="ORF">E4L95_16595</name>
</gene>
<evidence type="ECO:0000313" key="1">
    <source>
        <dbReference type="EMBL" id="TGN51827.1"/>
    </source>
</evidence>
<evidence type="ECO:0000313" key="2">
    <source>
        <dbReference type="Proteomes" id="UP000297972"/>
    </source>
</evidence>
<accession>A0A4Z1BSH9</accession>
<name>A0A4Z1BSH9_9RHOB</name>
<reference evidence="1 2" key="1">
    <citation type="submission" date="2019-03" db="EMBL/GenBank/DDBJ databases">
        <authorList>
            <person name="Li J."/>
        </authorList>
    </citation>
    <scope>NUCLEOTIDE SEQUENCE [LARGE SCALE GENOMIC DNA]</scope>
    <source>
        <strain evidence="1 2">3058</strain>
    </source>
</reference>
<sequence>MTEFDIADDWENTLTQIHTINRVSELWDLFDEKIEQNNLRSARRIIYRIADAERVPSMKENAGEYIKDAKQRRLALTANFPLQVRGRL</sequence>
<dbReference type="EMBL" id="SRPG01000200">
    <property type="protein sequence ID" value="TGN51827.1"/>
    <property type="molecule type" value="Genomic_DNA"/>
</dbReference>
<dbReference type="AlphaFoldDB" id="A0A4Z1BSH9"/>
<protein>
    <submittedName>
        <fullName evidence="1">Uncharacterized protein</fullName>
    </submittedName>
</protein>
<dbReference type="Proteomes" id="UP000297972">
    <property type="component" value="Unassembled WGS sequence"/>
</dbReference>
<keyword evidence="2" id="KW-1185">Reference proteome</keyword>
<comment type="caution">
    <text evidence="1">The sequence shown here is derived from an EMBL/GenBank/DDBJ whole genome shotgun (WGS) entry which is preliminary data.</text>
</comment>
<proteinExistence type="predicted"/>